<reference evidence="1" key="1">
    <citation type="submission" date="2014-09" db="EMBL/GenBank/DDBJ databases">
        <authorList>
            <person name="Magalhaes I.L.F."/>
            <person name="Oliveira U."/>
            <person name="Santos F.R."/>
            <person name="Vidigal T.H.D.A."/>
            <person name="Brescovit A.D."/>
            <person name="Santos A.J."/>
        </authorList>
    </citation>
    <scope>NUCLEOTIDE SEQUENCE</scope>
    <source>
        <tissue evidence="1">Shoot tissue taken approximately 20 cm above the soil surface</tissue>
    </source>
</reference>
<name>A0A0A9HEC7_ARUDO</name>
<proteinExistence type="predicted"/>
<organism evidence="1">
    <name type="scientific">Arundo donax</name>
    <name type="common">Giant reed</name>
    <name type="synonym">Donax arundinaceus</name>
    <dbReference type="NCBI Taxonomy" id="35708"/>
    <lineage>
        <taxon>Eukaryota</taxon>
        <taxon>Viridiplantae</taxon>
        <taxon>Streptophyta</taxon>
        <taxon>Embryophyta</taxon>
        <taxon>Tracheophyta</taxon>
        <taxon>Spermatophyta</taxon>
        <taxon>Magnoliopsida</taxon>
        <taxon>Liliopsida</taxon>
        <taxon>Poales</taxon>
        <taxon>Poaceae</taxon>
        <taxon>PACMAD clade</taxon>
        <taxon>Arundinoideae</taxon>
        <taxon>Arundineae</taxon>
        <taxon>Arundo</taxon>
    </lineage>
</organism>
<evidence type="ECO:0000313" key="1">
    <source>
        <dbReference type="EMBL" id="JAE33201.1"/>
    </source>
</evidence>
<accession>A0A0A9HEC7</accession>
<sequence>MSTFNPHNHHHSPVIDSNREVLSYIKRALTFHQPNAKMLCFA</sequence>
<dbReference type="EMBL" id="GBRH01164695">
    <property type="protein sequence ID" value="JAE33201.1"/>
    <property type="molecule type" value="Transcribed_RNA"/>
</dbReference>
<protein>
    <submittedName>
        <fullName evidence="1">Uncharacterized protein</fullName>
    </submittedName>
</protein>
<dbReference type="AlphaFoldDB" id="A0A0A9HEC7"/>
<reference evidence="1" key="2">
    <citation type="journal article" date="2015" name="Data Brief">
        <title>Shoot transcriptome of the giant reed, Arundo donax.</title>
        <authorList>
            <person name="Barrero R.A."/>
            <person name="Guerrero F.D."/>
            <person name="Moolhuijzen P."/>
            <person name="Goolsby J.A."/>
            <person name="Tidwell J."/>
            <person name="Bellgard S.E."/>
            <person name="Bellgard M.I."/>
        </authorList>
    </citation>
    <scope>NUCLEOTIDE SEQUENCE</scope>
    <source>
        <tissue evidence="1">Shoot tissue taken approximately 20 cm above the soil surface</tissue>
    </source>
</reference>